<dbReference type="PANTHER" id="PTHR38429:SF1">
    <property type="entry name" value="SEPTATION PROTEIN SPOVG-RELATED"/>
    <property type="match status" value="1"/>
</dbReference>
<dbReference type="InterPro" id="IPR007170">
    <property type="entry name" value="SpoVG"/>
</dbReference>
<dbReference type="EMBL" id="VSSQ01104943">
    <property type="protein sequence ID" value="MPN45217.1"/>
    <property type="molecule type" value="Genomic_DNA"/>
</dbReference>
<sequence>MKIDVKIRKTIENAKALKAVASITFDDAFAVHNVKVIETAKGRFIAMPSEAFKDKDGNEIHRDICHPISSSARKELEDAVLCAYEEAINNKAE</sequence>
<evidence type="ECO:0000256" key="3">
    <source>
        <dbReference type="ARBA" id="ARBA00023306"/>
    </source>
</evidence>
<dbReference type="GO" id="GO:0000917">
    <property type="term" value="P:division septum assembly"/>
    <property type="evidence" value="ECO:0007669"/>
    <property type="project" value="UniProtKB-KW"/>
</dbReference>
<accession>A0A645I1P2</accession>
<dbReference type="SUPFAM" id="SSF160537">
    <property type="entry name" value="SpoVG-like"/>
    <property type="match status" value="1"/>
</dbReference>
<gene>
    <name evidence="4" type="primary">spoVG_28</name>
    <name evidence="4" type="ORF">SDC9_192784</name>
</gene>
<keyword evidence="3" id="KW-0131">Cell cycle</keyword>
<dbReference type="AlphaFoldDB" id="A0A645I1P2"/>
<keyword evidence="2" id="KW-0717">Septation</keyword>
<reference evidence="4" key="1">
    <citation type="submission" date="2019-08" db="EMBL/GenBank/DDBJ databases">
        <authorList>
            <person name="Kucharzyk K."/>
            <person name="Murdoch R.W."/>
            <person name="Higgins S."/>
            <person name="Loffler F."/>
        </authorList>
    </citation>
    <scope>NUCLEOTIDE SEQUENCE</scope>
</reference>
<evidence type="ECO:0000313" key="4">
    <source>
        <dbReference type="EMBL" id="MPN45217.1"/>
    </source>
</evidence>
<name>A0A645I1P2_9ZZZZ</name>
<keyword evidence="1" id="KW-0132">Cell division</keyword>
<comment type="caution">
    <text evidence="4">The sequence shown here is derived from an EMBL/GenBank/DDBJ whole genome shotgun (WGS) entry which is preliminary data.</text>
</comment>
<evidence type="ECO:0000256" key="1">
    <source>
        <dbReference type="ARBA" id="ARBA00022618"/>
    </source>
</evidence>
<proteinExistence type="predicted"/>
<organism evidence="4">
    <name type="scientific">bioreactor metagenome</name>
    <dbReference type="NCBI Taxonomy" id="1076179"/>
    <lineage>
        <taxon>unclassified sequences</taxon>
        <taxon>metagenomes</taxon>
        <taxon>ecological metagenomes</taxon>
    </lineage>
</organism>
<dbReference type="Pfam" id="PF04026">
    <property type="entry name" value="SpoVG"/>
    <property type="match status" value="1"/>
</dbReference>
<dbReference type="GO" id="GO:0030435">
    <property type="term" value="P:sporulation resulting in formation of a cellular spore"/>
    <property type="evidence" value="ECO:0007669"/>
    <property type="project" value="InterPro"/>
</dbReference>
<dbReference type="PANTHER" id="PTHR38429">
    <property type="entry name" value="SEPTATION PROTEIN SPOVG-RELATED"/>
    <property type="match status" value="1"/>
</dbReference>
<dbReference type="Gene3D" id="3.30.1120.40">
    <property type="entry name" value="Stage V sporulation protein G"/>
    <property type="match status" value="1"/>
</dbReference>
<dbReference type="InterPro" id="IPR036751">
    <property type="entry name" value="SpoVG_sf"/>
</dbReference>
<evidence type="ECO:0000256" key="2">
    <source>
        <dbReference type="ARBA" id="ARBA00023210"/>
    </source>
</evidence>
<protein>
    <submittedName>
        <fullName evidence="4">Putative septation protein SpoVG</fullName>
    </submittedName>
</protein>